<dbReference type="Proteomes" id="UP000070371">
    <property type="component" value="Chromosome"/>
</dbReference>
<dbReference type="CDD" id="cd05008">
    <property type="entry name" value="SIS_GlmS_GlmD_1"/>
    <property type="match status" value="1"/>
</dbReference>
<dbReference type="PANTHER" id="PTHR10937">
    <property type="entry name" value="GLUCOSAMINE--FRUCTOSE-6-PHOSPHATE AMINOTRANSFERASE, ISOMERIZING"/>
    <property type="match status" value="1"/>
</dbReference>
<dbReference type="AlphaFoldDB" id="A0A126V2S3"/>
<dbReference type="InterPro" id="IPR001347">
    <property type="entry name" value="SIS_dom"/>
</dbReference>
<organism evidence="4 5">
    <name type="scientific">Falsihalocynthiibacter arcticus</name>
    <dbReference type="NCBI Taxonomy" id="1579316"/>
    <lineage>
        <taxon>Bacteria</taxon>
        <taxon>Pseudomonadati</taxon>
        <taxon>Pseudomonadota</taxon>
        <taxon>Alphaproteobacteria</taxon>
        <taxon>Rhodobacterales</taxon>
        <taxon>Roseobacteraceae</taxon>
        <taxon>Falsihalocynthiibacter</taxon>
    </lineage>
</organism>
<dbReference type="GO" id="GO:0097367">
    <property type="term" value="F:carbohydrate derivative binding"/>
    <property type="evidence" value="ECO:0007669"/>
    <property type="project" value="InterPro"/>
</dbReference>
<dbReference type="InterPro" id="IPR046348">
    <property type="entry name" value="SIS_dom_sf"/>
</dbReference>
<dbReference type="InterPro" id="IPR035490">
    <property type="entry name" value="GlmS/FrlB_SIS"/>
</dbReference>
<dbReference type="PROSITE" id="PS51464">
    <property type="entry name" value="SIS"/>
    <property type="match status" value="2"/>
</dbReference>
<sequence>MNPTLEGIFGQFQYWRAAQMPAPLVPMNGTRVIVGCGTSYNLALAVTAAMNANGLRAIAVPAGEWIVRPQAYLAKGSGDVEVIALSRSGETTETVQAVLASHARGQKTIGVTCAPNSALSGAASIAVELETHPSEGIVMTSSASLMLLAGYAMAGLKIDDAMAGRAEETMLALDAVPADAYARRTHFVFLGGGANYGVALEGALKLQEMAICYTQAFHPGEYRHGPISLVDERTAVVMLYHADTRADETALVKELQAKGAWVLGLGGAGDISLDVTSAGDFSGVECLPALQLLGERYAAAQGIDTTTPRHLTKVVMLETQ</sequence>
<dbReference type="CDD" id="cd05009">
    <property type="entry name" value="SIS_GlmS_GlmD_2"/>
    <property type="match status" value="1"/>
</dbReference>
<dbReference type="KEGG" id="hat:RC74_14060"/>
<proteinExistence type="predicted"/>
<dbReference type="Pfam" id="PF01380">
    <property type="entry name" value="SIS"/>
    <property type="match status" value="2"/>
</dbReference>
<reference evidence="4 5" key="1">
    <citation type="submission" date="2016-02" db="EMBL/GenBank/DDBJ databases">
        <title>Complete genome sequence of Halocynthiibacter arcticus PAMC 20958t from arctic marine sediment.</title>
        <authorList>
            <person name="Lee Y.M."/>
            <person name="Baek K."/>
            <person name="Lee H.K."/>
            <person name="Shin S.C."/>
        </authorList>
    </citation>
    <scope>NUCLEOTIDE SEQUENCE [LARGE SCALE GENOMIC DNA]</scope>
    <source>
        <strain evidence="4">PAMC 20958</strain>
    </source>
</reference>
<protein>
    <submittedName>
        <fullName evidence="4">Glucosamine-fructose-6-phosphate aminotransferase</fullName>
    </submittedName>
</protein>
<keyword evidence="2" id="KW-0677">Repeat</keyword>
<dbReference type="InterPro" id="IPR035466">
    <property type="entry name" value="GlmS/AgaS_SIS"/>
</dbReference>
<evidence type="ECO:0000313" key="5">
    <source>
        <dbReference type="Proteomes" id="UP000070371"/>
    </source>
</evidence>
<dbReference type="RefSeq" id="WP_039001202.1">
    <property type="nucleotide sequence ID" value="NZ_CP014327.1"/>
</dbReference>
<dbReference type="SUPFAM" id="SSF53697">
    <property type="entry name" value="SIS domain"/>
    <property type="match status" value="1"/>
</dbReference>
<evidence type="ECO:0000256" key="2">
    <source>
        <dbReference type="ARBA" id="ARBA00022737"/>
    </source>
</evidence>
<dbReference type="Gene3D" id="3.40.50.10490">
    <property type="entry name" value="Glucose-6-phosphate isomerase like protein, domain 1"/>
    <property type="match status" value="2"/>
</dbReference>
<accession>A0A126V2S3</accession>
<dbReference type="EMBL" id="CP014327">
    <property type="protein sequence ID" value="AML52245.1"/>
    <property type="molecule type" value="Genomic_DNA"/>
</dbReference>
<dbReference type="STRING" id="1579316.RC74_14060"/>
<evidence type="ECO:0000259" key="3">
    <source>
        <dbReference type="PROSITE" id="PS51464"/>
    </source>
</evidence>
<dbReference type="OrthoDB" id="9779207at2"/>
<keyword evidence="4" id="KW-0808">Transferase</keyword>
<evidence type="ECO:0000256" key="1">
    <source>
        <dbReference type="ARBA" id="ARBA00022576"/>
    </source>
</evidence>
<feature type="domain" description="SIS" evidence="3">
    <location>
        <begin position="177"/>
        <end position="308"/>
    </location>
</feature>
<keyword evidence="1 4" id="KW-0032">Aminotransferase</keyword>
<feature type="domain" description="SIS" evidence="3">
    <location>
        <begin position="20"/>
        <end position="164"/>
    </location>
</feature>
<dbReference type="GO" id="GO:0008483">
    <property type="term" value="F:transaminase activity"/>
    <property type="evidence" value="ECO:0007669"/>
    <property type="project" value="UniProtKB-KW"/>
</dbReference>
<evidence type="ECO:0000313" key="4">
    <source>
        <dbReference type="EMBL" id="AML52245.1"/>
    </source>
</evidence>
<dbReference type="GO" id="GO:1901135">
    <property type="term" value="P:carbohydrate derivative metabolic process"/>
    <property type="evidence" value="ECO:0007669"/>
    <property type="project" value="InterPro"/>
</dbReference>
<keyword evidence="5" id="KW-1185">Reference proteome</keyword>
<gene>
    <name evidence="4" type="ORF">RC74_14060</name>
</gene>
<name>A0A126V2S3_9RHOB</name>